<proteinExistence type="predicted"/>
<sequence length="394" mass="43081">MHFSKATWRNSLITGTIALGMMGAAATANAANYAGTAYIAGMGGHFAKAVFKIDPKAETPIIIEELDKIDIGDGKTHPFHDARIDNKDRNTIYWSTYKPDHSANDVYHYGKTDLKTGKVLVDKTFPVPAKVMSTKAGYCASAQTKDYFMPISMNKPGYISIIDKKTMEMKHNIFLEGTEADIKGGVKYTHGINSPDMKEIFITLNESNSAPDNKELGDVIGKMHMFVLDAKSLEQGKVKVLRKGVADGNFKSTVSFRQYYSPDGKYIANATGDILFIVDAKTLKTVSSVTMANLEETHDAIFTPDSKYVMITTRTKAILPGCKDPVKPADGEWRMDGQMRLFDVAAKKIVGKASSTCLKCHDEQLGTGEDAPHAILCGLDVNWAGKAAKTAKKK</sequence>
<reference evidence="2" key="1">
    <citation type="journal article" date="2022" name="bioRxiv">
        <title>Thiovibrio frasassiensisgen. nov., sp. nov., an autotrophic, elemental sulfur disproportionating bacterium isolated from sulfidic karst sediment, and proposal of Thiovibrionaceae fam. nov.</title>
        <authorList>
            <person name="Aronson H."/>
            <person name="Thomas C."/>
            <person name="Bhattacharyya M."/>
            <person name="Eckstein S."/>
            <person name="Jensen S."/>
            <person name="Barco R."/>
            <person name="Macalady J."/>
            <person name="Amend J."/>
        </authorList>
    </citation>
    <scope>NUCLEOTIDE SEQUENCE</scope>
    <source>
        <strain evidence="2">RS19-109</strain>
    </source>
</reference>
<evidence type="ECO:0000313" key="2">
    <source>
        <dbReference type="EMBL" id="MDG4476716.1"/>
    </source>
</evidence>
<accession>A0A9X4MGA1</accession>
<feature type="chain" id="PRO_5040918666" description="Cytochrome c domain-containing protein" evidence="1">
    <location>
        <begin position="31"/>
        <end position="394"/>
    </location>
</feature>
<evidence type="ECO:0000313" key="3">
    <source>
        <dbReference type="Proteomes" id="UP001154240"/>
    </source>
</evidence>
<feature type="signal peptide" evidence="1">
    <location>
        <begin position="1"/>
        <end position="30"/>
    </location>
</feature>
<dbReference type="RefSeq" id="WP_307633681.1">
    <property type="nucleotide sequence ID" value="NZ_JAPHEH010000001.1"/>
</dbReference>
<evidence type="ECO:0008006" key="4">
    <source>
        <dbReference type="Google" id="ProtNLM"/>
    </source>
</evidence>
<dbReference type="AlphaFoldDB" id="A0A9X4MGA1"/>
<dbReference type="Gene3D" id="2.130.10.10">
    <property type="entry name" value="YVTN repeat-like/Quinoprotein amine dehydrogenase"/>
    <property type="match status" value="1"/>
</dbReference>
<keyword evidence="3" id="KW-1185">Reference proteome</keyword>
<keyword evidence="1" id="KW-0732">Signal</keyword>
<name>A0A9X4MGA1_9BACT</name>
<reference evidence="2" key="2">
    <citation type="submission" date="2022-10" db="EMBL/GenBank/DDBJ databases">
        <authorList>
            <person name="Aronson H.S."/>
        </authorList>
    </citation>
    <scope>NUCLEOTIDE SEQUENCE</scope>
    <source>
        <strain evidence="2">RS19-109</strain>
    </source>
</reference>
<dbReference type="InterPro" id="IPR011048">
    <property type="entry name" value="Haem_d1_sf"/>
</dbReference>
<comment type="caution">
    <text evidence="2">The sequence shown here is derived from an EMBL/GenBank/DDBJ whole genome shotgun (WGS) entry which is preliminary data.</text>
</comment>
<organism evidence="2 3">
    <name type="scientific">Thiovibrio frasassiensis</name>
    <dbReference type="NCBI Taxonomy" id="2984131"/>
    <lineage>
        <taxon>Bacteria</taxon>
        <taxon>Pseudomonadati</taxon>
        <taxon>Thermodesulfobacteriota</taxon>
        <taxon>Desulfobulbia</taxon>
        <taxon>Desulfobulbales</taxon>
        <taxon>Thiovibrionaceae</taxon>
        <taxon>Thiovibrio</taxon>
    </lineage>
</organism>
<gene>
    <name evidence="2" type="ORF">OLX77_11185</name>
</gene>
<dbReference type="SUPFAM" id="SSF51004">
    <property type="entry name" value="C-terminal (heme d1) domain of cytochrome cd1-nitrite reductase"/>
    <property type="match status" value="1"/>
</dbReference>
<evidence type="ECO:0000256" key="1">
    <source>
        <dbReference type="SAM" id="SignalP"/>
    </source>
</evidence>
<dbReference type="EMBL" id="JAPHEH010000001">
    <property type="protein sequence ID" value="MDG4476716.1"/>
    <property type="molecule type" value="Genomic_DNA"/>
</dbReference>
<protein>
    <recommendedName>
        <fullName evidence="4">Cytochrome c domain-containing protein</fullName>
    </recommendedName>
</protein>
<dbReference type="InterPro" id="IPR015943">
    <property type="entry name" value="WD40/YVTN_repeat-like_dom_sf"/>
</dbReference>
<dbReference type="Proteomes" id="UP001154240">
    <property type="component" value="Unassembled WGS sequence"/>
</dbReference>